<dbReference type="AlphaFoldDB" id="A0AA40E9A7"/>
<keyword evidence="2" id="KW-0732">Signal</keyword>
<feature type="signal peptide" evidence="2">
    <location>
        <begin position="1"/>
        <end position="22"/>
    </location>
</feature>
<sequence length="94" mass="10376">MGAISRIASSCFMYIFLKQVVTLPTFTVEDNPPNPHNLSPPRTDQDGAVHPLIAQAHTPIPGLLVFVLSNKQWRAQEILDFNIPGLRSILLSAK</sequence>
<keyword evidence="4" id="KW-1185">Reference proteome</keyword>
<evidence type="ECO:0000313" key="4">
    <source>
        <dbReference type="Proteomes" id="UP001172101"/>
    </source>
</evidence>
<proteinExistence type="predicted"/>
<feature type="chain" id="PRO_5041201172" evidence="2">
    <location>
        <begin position="23"/>
        <end position="94"/>
    </location>
</feature>
<feature type="region of interest" description="Disordered" evidence="1">
    <location>
        <begin position="28"/>
        <end position="47"/>
    </location>
</feature>
<protein>
    <submittedName>
        <fullName evidence="3">Uncharacterized protein</fullName>
    </submittedName>
</protein>
<evidence type="ECO:0000256" key="2">
    <source>
        <dbReference type="SAM" id="SignalP"/>
    </source>
</evidence>
<comment type="caution">
    <text evidence="3">The sequence shown here is derived from an EMBL/GenBank/DDBJ whole genome shotgun (WGS) entry which is preliminary data.</text>
</comment>
<name>A0AA40E9A7_9PEZI</name>
<dbReference type="GeneID" id="85316580"/>
<dbReference type="RefSeq" id="XP_060299969.1">
    <property type="nucleotide sequence ID" value="XM_060433309.1"/>
</dbReference>
<accession>A0AA40E9A7</accession>
<reference evidence="3" key="1">
    <citation type="submission" date="2023-06" db="EMBL/GenBank/DDBJ databases">
        <title>Genome-scale phylogeny and comparative genomics of the fungal order Sordariales.</title>
        <authorList>
            <consortium name="Lawrence Berkeley National Laboratory"/>
            <person name="Hensen N."/>
            <person name="Bonometti L."/>
            <person name="Westerberg I."/>
            <person name="Brannstrom I.O."/>
            <person name="Guillou S."/>
            <person name="Cros-Aarteil S."/>
            <person name="Calhoun S."/>
            <person name="Haridas S."/>
            <person name="Kuo A."/>
            <person name="Mondo S."/>
            <person name="Pangilinan J."/>
            <person name="Riley R."/>
            <person name="LaButti K."/>
            <person name="Andreopoulos B."/>
            <person name="Lipzen A."/>
            <person name="Chen C."/>
            <person name="Yanf M."/>
            <person name="Daum C."/>
            <person name="Ng V."/>
            <person name="Clum A."/>
            <person name="Steindorff A."/>
            <person name="Ohm R."/>
            <person name="Martin F."/>
            <person name="Silar P."/>
            <person name="Natvig D."/>
            <person name="Lalanne C."/>
            <person name="Gautier V."/>
            <person name="Ament-velasquez S.L."/>
            <person name="Kruys A."/>
            <person name="Hutchinson M.I."/>
            <person name="Powell A.J."/>
            <person name="Barry K."/>
            <person name="Miller A.N."/>
            <person name="Grigoriev I.V."/>
            <person name="Debuchy R."/>
            <person name="Gladieux P."/>
            <person name="Thoren M.H."/>
            <person name="Johannesson H."/>
        </authorList>
    </citation>
    <scope>NUCLEOTIDE SEQUENCE</scope>
    <source>
        <strain evidence="3">SMH2392-1A</strain>
    </source>
</reference>
<organism evidence="3 4">
    <name type="scientific">Lasiosphaeria miniovina</name>
    <dbReference type="NCBI Taxonomy" id="1954250"/>
    <lineage>
        <taxon>Eukaryota</taxon>
        <taxon>Fungi</taxon>
        <taxon>Dikarya</taxon>
        <taxon>Ascomycota</taxon>
        <taxon>Pezizomycotina</taxon>
        <taxon>Sordariomycetes</taxon>
        <taxon>Sordariomycetidae</taxon>
        <taxon>Sordariales</taxon>
        <taxon>Lasiosphaeriaceae</taxon>
        <taxon>Lasiosphaeria</taxon>
    </lineage>
</organism>
<gene>
    <name evidence="3" type="ORF">B0T26DRAFT_117842</name>
</gene>
<dbReference type="Proteomes" id="UP001172101">
    <property type="component" value="Unassembled WGS sequence"/>
</dbReference>
<evidence type="ECO:0000313" key="3">
    <source>
        <dbReference type="EMBL" id="KAK0727113.1"/>
    </source>
</evidence>
<dbReference type="EMBL" id="JAUIRO010000002">
    <property type="protein sequence ID" value="KAK0727113.1"/>
    <property type="molecule type" value="Genomic_DNA"/>
</dbReference>
<evidence type="ECO:0000256" key="1">
    <source>
        <dbReference type="SAM" id="MobiDB-lite"/>
    </source>
</evidence>